<dbReference type="PANTHER" id="PTHR23028">
    <property type="entry name" value="ACETYLTRANSFERASE"/>
    <property type="match status" value="1"/>
</dbReference>
<evidence type="ECO:0000313" key="3">
    <source>
        <dbReference type="EMBL" id="MBB5020197.1"/>
    </source>
</evidence>
<dbReference type="Proteomes" id="UP000575898">
    <property type="component" value="Unassembled WGS sequence"/>
</dbReference>
<keyword evidence="4" id="KW-1185">Reference proteome</keyword>
<feature type="transmembrane region" description="Helical" evidence="1">
    <location>
        <begin position="358"/>
        <end position="375"/>
    </location>
</feature>
<dbReference type="PANTHER" id="PTHR23028:SF131">
    <property type="entry name" value="BLR2367 PROTEIN"/>
    <property type="match status" value="1"/>
</dbReference>
<protein>
    <submittedName>
        <fullName evidence="3">Peptidoglycan/LPS O-acetylase OafA/YrhL</fullName>
    </submittedName>
</protein>
<dbReference type="EMBL" id="JACHHY010000027">
    <property type="protein sequence ID" value="MBB5020197.1"/>
    <property type="molecule type" value="Genomic_DNA"/>
</dbReference>
<organism evidence="3 4">
    <name type="scientific">Chitinivorax tropicus</name>
    <dbReference type="NCBI Taxonomy" id="714531"/>
    <lineage>
        <taxon>Bacteria</taxon>
        <taxon>Pseudomonadati</taxon>
        <taxon>Pseudomonadota</taxon>
        <taxon>Betaproteobacteria</taxon>
        <taxon>Chitinivorax</taxon>
    </lineage>
</organism>
<feature type="domain" description="Acyltransferase 3" evidence="2">
    <location>
        <begin position="16"/>
        <end position="281"/>
    </location>
</feature>
<dbReference type="Pfam" id="PF01757">
    <property type="entry name" value="Acyl_transf_3"/>
    <property type="match status" value="1"/>
</dbReference>
<gene>
    <name evidence="3" type="ORF">HNQ59_003514</name>
</gene>
<feature type="transmembrane region" description="Helical" evidence="1">
    <location>
        <begin position="241"/>
        <end position="260"/>
    </location>
</feature>
<dbReference type="GO" id="GO:0016747">
    <property type="term" value="F:acyltransferase activity, transferring groups other than amino-acyl groups"/>
    <property type="evidence" value="ECO:0007669"/>
    <property type="project" value="InterPro"/>
</dbReference>
<accession>A0A840MSP6</accession>
<feature type="transmembrane region" description="Helical" evidence="1">
    <location>
        <begin position="266"/>
        <end position="286"/>
    </location>
</feature>
<dbReference type="RefSeq" id="WP_184041604.1">
    <property type="nucleotide sequence ID" value="NZ_JACHHY010000027.1"/>
</dbReference>
<feature type="transmembrane region" description="Helical" evidence="1">
    <location>
        <begin position="99"/>
        <end position="118"/>
    </location>
</feature>
<proteinExistence type="predicted"/>
<feature type="transmembrane region" description="Helical" evidence="1">
    <location>
        <begin position="162"/>
        <end position="181"/>
    </location>
</feature>
<sequence>MTQSSVLAAGKAPMVASLEAARGFAALYVTIAHLLQILGFKSGQGSMPLLVEMVGGYAHQAVLFFFLLSGFSIHYASLHRPLDTWQGVKAYLLLRVRRLYPIWLVVYALAVILIWIGVQRDIPRYQVWWAGISQWDWWANLLFLGDRGYVCGRLANALPSTAVWSLGYEVIYYLLYPVFWWSTRRFGIHRTLWAVGVTSGVAFWLNEQHCHHLWNVLELYIGWCLGAWIAHRQRVGLTFKLSGEAAFLVGMALLLVALAVGYTRFAALAELSWLGLFFILMAWHWADPTYRTPAGPRKAHLAMIMVLMAILVLALEQWRHFATSSSLFTGRVIVFTLGSLILLVWSGRPSAGTAMAQLTRWLLPLGGVSYAQYLLHLPLIQAGHAYGGPWGAIVALPITWLLAYWLEKQWQPQVNSRLPIHWPASAAR</sequence>
<comment type="caution">
    <text evidence="3">The sequence shown here is derived from an EMBL/GenBank/DDBJ whole genome shotgun (WGS) entry which is preliminary data.</text>
</comment>
<dbReference type="GO" id="GO:0000271">
    <property type="term" value="P:polysaccharide biosynthetic process"/>
    <property type="evidence" value="ECO:0007669"/>
    <property type="project" value="TreeGrafter"/>
</dbReference>
<dbReference type="AlphaFoldDB" id="A0A840MSP6"/>
<dbReference type="InterPro" id="IPR050879">
    <property type="entry name" value="Acyltransferase_3"/>
</dbReference>
<keyword evidence="1" id="KW-0472">Membrane</keyword>
<evidence type="ECO:0000256" key="1">
    <source>
        <dbReference type="SAM" id="Phobius"/>
    </source>
</evidence>
<evidence type="ECO:0000259" key="2">
    <source>
        <dbReference type="Pfam" id="PF01757"/>
    </source>
</evidence>
<reference evidence="3 4" key="1">
    <citation type="submission" date="2020-08" db="EMBL/GenBank/DDBJ databases">
        <title>Genomic Encyclopedia of Type Strains, Phase IV (KMG-IV): sequencing the most valuable type-strain genomes for metagenomic binning, comparative biology and taxonomic classification.</title>
        <authorList>
            <person name="Goeker M."/>
        </authorList>
    </citation>
    <scope>NUCLEOTIDE SEQUENCE [LARGE SCALE GENOMIC DNA]</scope>
    <source>
        <strain evidence="3 4">DSM 27165</strain>
    </source>
</reference>
<feature type="transmembrane region" description="Helical" evidence="1">
    <location>
        <begin position="387"/>
        <end position="406"/>
    </location>
</feature>
<feature type="transmembrane region" description="Helical" evidence="1">
    <location>
        <begin position="58"/>
        <end position="78"/>
    </location>
</feature>
<feature type="transmembrane region" description="Helical" evidence="1">
    <location>
        <begin position="298"/>
        <end position="315"/>
    </location>
</feature>
<feature type="transmembrane region" description="Helical" evidence="1">
    <location>
        <begin position="327"/>
        <end position="346"/>
    </location>
</feature>
<keyword evidence="1" id="KW-1133">Transmembrane helix</keyword>
<dbReference type="InterPro" id="IPR002656">
    <property type="entry name" value="Acyl_transf_3_dom"/>
</dbReference>
<keyword evidence="1" id="KW-0812">Transmembrane</keyword>
<dbReference type="GO" id="GO:0016020">
    <property type="term" value="C:membrane"/>
    <property type="evidence" value="ECO:0007669"/>
    <property type="project" value="TreeGrafter"/>
</dbReference>
<evidence type="ECO:0000313" key="4">
    <source>
        <dbReference type="Proteomes" id="UP000575898"/>
    </source>
</evidence>
<feature type="transmembrane region" description="Helical" evidence="1">
    <location>
        <begin position="20"/>
        <end position="38"/>
    </location>
</feature>
<name>A0A840MSP6_9PROT</name>